<dbReference type="GeneID" id="42177643"/>
<feature type="transmembrane region" description="Helical" evidence="2">
    <location>
        <begin position="135"/>
        <end position="158"/>
    </location>
</feature>
<proteinExistence type="predicted"/>
<gene>
    <name evidence="3" type="ORF">E5139_01860</name>
</gene>
<accession>A0A4D6K9K5</accession>
<keyword evidence="2" id="KW-1133">Transmembrane helix</keyword>
<dbReference type="AlphaFoldDB" id="A0A4D6K9K5"/>
<evidence type="ECO:0000256" key="1">
    <source>
        <dbReference type="SAM" id="MobiDB-lite"/>
    </source>
</evidence>
<evidence type="ECO:0000313" key="4">
    <source>
        <dbReference type="Proteomes" id="UP000297053"/>
    </source>
</evidence>
<feature type="compositionally biased region" description="Low complexity" evidence="1">
    <location>
        <begin position="272"/>
        <end position="292"/>
    </location>
</feature>
<dbReference type="EMBL" id="CP039375">
    <property type="protein sequence ID" value="QCD64444.1"/>
    <property type="molecule type" value="Genomic_DNA"/>
</dbReference>
<feature type="transmembrane region" description="Helical" evidence="2">
    <location>
        <begin position="66"/>
        <end position="88"/>
    </location>
</feature>
<dbReference type="KEGG" id="halz:E5139_01860"/>
<feature type="transmembrane region" description="Helical" evidence="2">
    <location>
        <begin position="215"/>
        <end position="240"/>
    </location>
</feature>
<feature type="transmembrane region" description="Helical" evidence="2">
    <location>
        <begin position="170"/>
        <end position="195"/>
    </location>
</feature>
<name>A0A4D6K9K5_9EURY</name>
<keyword evidence="2" id="KW-0472">Membrane</keyword>
<reference evidence="3 4" key="1">
    <citation type="submission" date="2019-04" db="EMBL/GenBank/DDBJ databases">
        <title>Complete genome sequence of Arthrobacter sp. ZXY-2 associated with effective atrazine degradation and salt adaptation.</title>
        <authorList>
            <person name="Zhao X."/>
        </authorList>
    </citation>
    <scope>NUCLEOTIDE SEQUENCE [LARGE SCALE GENOMIC DNA]</scope>
    <source>
        <strain evidence="4">ZP60</strain>
    </source>
</reference>
<dbReference type="Proteomes" id="UP000297053">
    <property type="component" value="Chromosome"/>
</dbReference>
<feature type="region of interest" description="Disordered" evidence="1">
    <location>
        <begin position="271"/>
        <end position="327"/>
    </location>
</feature>
<feature type="transmembrane region" description="Helical" evidence="2">
    <location>
        <begin position="109"/>
        <end position="129"/>
    </location>
</feature>
<feature type="transmembrane region" description="Helical" evidence="2">
    <location>
        <begin position="21"/>
        <end position="46"/>
    </location>
</feature>
<reference evidence="3 4" key="2">
    <citation type="submission" date="2019-04" db="EMBL/GenBank/DDBJ databases">
        <authorList>
            <person name="Yang S."/>
            <person name="Wei W."/>
        </authorList>
    </citation>
    <scope>NUCLEOTIDE SEQUENCE [LARGE SCALE GENOMIC DNA]</scope>
    <source>
        <strain evidence="4">ZP60</strain>
    </source>
</reference>
<dbReference type="RefSeq" id="WP_015763864.1">
    <property type="nucleotide sequence ID" value="NZ_CP039375.1"/>
</dbReference>
<evidence type="ECO:0000256" key="2">
    <source>
        <dbReference type="SAM" id="Phobius"/>
    </source>
</evidence>
<protein>
    <submittedName>
        <fullName evidence="3">Uncharacterized protein</fullName>
    </submittedName>
</protein>
<dbReference type="OMA" id="RFPIMPP"/>
<keyword evidence="2" id="KW-0812">Transmembrane</keyword>
<evidence type="ECO:0000313" key="3">
    <source>
        <dbReference type="EMBL" id="QCD64444.1"/>
    </source>
</evidence>
<organism evidence="3 4">
    <name type="scientific">Halomicrobium mukohataei</name>
    <dbReference type="NCBI Taxonomy" id="57705"/>
    <lineage>
        <taxon>Archaea</taxon>
        <taxon>Methanobacteriati</taxon>
        <taxon>Methanobacteriota</taxon>
        <taxon>Stenosarchaea group</taxon>
        <taxon>Halobacteria</taxon>
        <taxon>Halobacteriales</taxon>
        <taxon>Haloarculaceae</taxon>
        <taxon>Halomicrobium</taxon>
    </lineage>
</organism>
<sequence>MAEQRRRELAASARLAVETERWFFLDCLLAAIGFVGWVAGTAAAAALGAREAGLTLALGTASTQTLALLAGAVVAWIVLPALAATLRLRSRVTNVSGNVESHYRFDAPGTLLWPPVVVLAVSLAAAIASPIAWPAYAVAFVAGAHLLARTGAFSYRVFSFSRPGLVHAASFLTFSVYATAGVVQLGAVAGAGAMVRDAMAVLGVPTALFGVVDLGPVSVPALLAAGAVTPAVLVGAYLVCQSLAAAYVRWSEPTVDRGSLRAGQRNPFGQVAASTAGGRATATSQTRSSTTDSGEERSVPVHIQTTRVYDPDDEVSDPAGIDTAHESPVGQRCRTCNATFSPGTEIRFCPNCGQRLDDG</sequence>